<keyword evidence="7" id="KW-1185">Reference proteome</keyword>
<keyword evidence="2" id="KW-0479">Metal-binding</keyword>
<protein>
    <submittedName>
        <fullName evidence="6">Uncharacterized protein</fullName>
    </submittedName>
</protein>
<dbReference type="PANTHER" id="PTHR35005">
    <property type="entry name" value="3-DEHYDRO-SCYLLO-INOSOSE HYDROLASE"/>
    <property type="match status" value="1"/>
</dbReference>
<dbReference type="InterPro" id="IPR003785">
    <property type="entry name" value="Creatininase/forma_Hydrolase"/>
</dbReference>
<dbReference type="SUPFAM" id="SSF102215">
    <property type="entry name" value="Creatininase"/>
    <property type="match status" value="1"/>
</dbReference>
<evidence type="ECO:0000313" key="6">
    <source>
        <dbReference type="EMBL" id="ANZ43705.1"/>
    </source>
</evidence>
<name>A0A1B2I153_9BACT</name>
<evidence type="ECO:0000256" key="1">
    <source>
        <dbReference type="ARBA" id="ARBA00001947"/>
    </source>
</evidence>
<dbReference type="KEGG" id="cpor:BED41_00420"/>
<dbReference type="GO" id="GO:0009231">
    <property type="term" value="P:riboflavin biosynthetic process"/>
    <property type="evidence" value="ECO:0007669"/>
    <property type="project" value="TreeGrafter"/>
</dbReference>
<dbReference type="InterPro" id="IPR024087">
    <property type="entry name" value="Creatininase-like_sf"/>
</dbReference>
<organism evidence="6 7">
    <name type="scientific">Cloacibacillus porcorum</name>
    <dbReference type="NCBI Taxonomy" id="1197717"/>
    <lineage>
        <taxon>Bacteria</taxon>
        <taxon>Thermotogati</taxon>
        <taxon>Synergistota</taxon>
        <taxon>Synergistia</taxon>
        <taxon>Synergistales</taxon>
        <taxon>Synergistaceae</taxon>
        <taxon>Cloacibacillus</taxon>
    </lineage>
</organism>
<evidence type="ECO:0000256" key="4">
    <source>
        <dbReference type="ARBA" id="ARBA00022833"/>
    </source>
</evidence>
<dbReference type="Gene3D" id="3.40.50.10310">
    <property type="entry name" value="Creatininase"/>
    <property type="match status" value="1"/>
</dbReference>
<reference evidence="6" key="1">
    <citation type="submission" date="2016-08" db="EMBL/GenBank/DDBJ databases">
        <title>Complete genome of Cloacibacillus porcorum.</title>
        <authorList>
            <person name="Looft T."/>
            <person name="Bayles D.O."/>
            <person name="Alt D.P."/>
        </authorList>
    </citation>
    <scope>NUCLEOTIDE SEQUENCE [LARGE SCALE GENOMIC DNA]</scope>
    <source>
        <strain evidence="6">CL-84</strain>
    </source>
</reference>
<dbReference type="GeneID" id="83056313"/>
<dbReference type="STRING" id="1197717.BED41_00420"/>
<gene>
    <name evidence="6" type="ORF">BED41_00420</name>
</gene>
<proteinExistence type="inferred from homology"/>
<sequence>MTWKDIEAERGEMVALIVSGSVEQHGPHLPTGTDLYIAMGIADRIASLPEAGDIAARLVLLPPFFHTYAKESDGWRGTLNLDGNTLTLVARDIIKGLFRQGIKRAVLLNGHLESYSFLLEGIELATEGCGDVQVISVNWWDFIGDGLIGELFADRWPGWVAEHAALTETSIMLALHPELVREELAEAGFIPQPLPYKIFPQPQEVRPPSGMYAPAEGASAEIGERLISEVLRNLVPIIRERFR</sequence>
<dbReference type="PANTHER" id="PTHR35005:SF1">
    <property type="entry name" value="2-AMINO-5-FORMYLAMINO-6-RIBOSYLAMINOPYRIMIDIN-4(3H)-ONE 5'-MONOPHOSPHATE DEFORMYLASE"/>
    <property type="match status" value="1"/>
</dbReference>
<dbReference type="AlphaFoldDB" id="A0A1B2I153"/>
<evidence type="ECO:0000256" key="2">
    <source>
        <dbReference type="ARBA" id="ARBA00022723"/>
    </source>
</evidence>
<dbReference type="OrthoDB" id="9801445at2"/>
<dbReference type="GO" id="GO:0046872">
    <property type="term" value="F:metal ion binding"/>
    <property type="evidence" value="ECO:0007669"/>
    <property type="project" value="UniProtKB-KW"/>
</dbReference>
<comment type="similarity">
    <text evidence="5">Belongs to the creatininase superfamily.</text>
</comment>
<dbReference type="RefSeq" id="WP_066741666.1">
    <property type="nucleotide sequence ID" value="NZ_CALCLR010000035.1"/>
</dbReference>
<dbReference type="EMBL" id="CP016757">
    <property type="protein sequence ID" value="ANZ43705.1"/>
    <property type="molecule type" value="Genomic_DNA"/>
</dbReference>
<evidence type="ECO:0000256" key="5">
    <source>
        <dbReference type="ARBA" id="ARBA00024029"/>
    </source>
</evidence>
<dbReference type="GO" id="GO:0016811">
    <property type="term" value="F:hydrolase activity, acting on carbon-nitrogen (but not peptide) bonds, in linear amides"/>
    <property type="evidence" value="ECO:0007669"/>
    <property type="project" value="TreeGrafter"/>
</dbReference>
<accession>A0A1B2I153</accession>
<keyword evidence="3" id="KW-0378">Hydrolase</keyword>
<dbReference type="Proteomes" id="UP000093044">
    <property type="component" value="Chromosome"/>
</dbReference>
<evidence type="ECO:0000256" key="3">
    <source>
        <dbReference type="ARBA" id="ARBA00022801"/>
    </source>
</evidence>
<evidence type="ECO:0000313" key="7">
    <source>
        <dbReference type="Proteomes" id="UP000093044"/>
    </source>
</evidence>
<comment type="cofactor">
    <cofactor evidence="1">
        <name>Zn(2+)</name>
        <dbReference type="ChEBI" id="CHEBI:29105"/>
    </cofactor>
</comment>
<dbReference type="Pfam" id="PF02633">
    <property type="entry name" value="Creatininase"/>
    <property type="match status" value="1"/>
</dbReference>
<keyword evidence="4" id="KW-0862">Zinc</keyword>